<dbReference type="HOGENOM" id="CLU_3084054_0_0_5"/>
<organism evidence="2 3">
    <name type="scientific">Rhizobium mesoamericanum STM3625</name>
    <dbReference type="NCBI Taxonomy" id="1211777"/>
    <lineage>
        <taxon>Bacteria</taxon>
        <taxon>Pseudomonadati</taxon>
        <taxon>Pseudomonadota</taxon>
        <taxon>Alphaproteobacteria</taxon>
        <taxon>Hyphomicrobiales</taxon>
        <taxon>Rhizobiaceae</taxon>
        <taxon>Rhizobium/Agrobacterium group</taxon>
        <taxon>Rhizobium</taxon>
    </lineage>
</organism>
<sequence>MGLKETGWLTVPGLAGLAHLYPIVWQNMHSDFMRGIDKGSAAASGSSCLKIY</sequence>
<comment type="caution">
    <text evidence="2">The sequence shown here is derived from an EMBL/GenBank/DDBJ whole genome shotgun (WGS) entry which is preliminary data.</text>
</comment>
<name>K0PF05_9HYPH</name>
<proteinExistence type="predicted"/>
<evidence type="ECO:0000256" key="1">
    <source>
        <dbReference type="SAM" id="Phobius"/>
    </source>
</evidence>
<keyword evidence="1" id="KW-0812">Transmembrane</keyword>
<feature type="transmembrane region" description="Helical" evidence="1">
    <location>
        <begin position="6"/>
        <end position="24"/>
    </location>
</feature>
<evidence type="ECO:0000313" key="2">
    <source>
        <dbReference type="EMBL" id="CCM75126.1"/>
    </source>
</evidence>
<accession>K0PF05</accession>
<dbReference type="EMBL" id="CANI01000009">
    <property type="protein sequence ID" value="CCM75126.1"/>
    <property type="molecule type" value="Genomic_DNA"/>
</dbReference>
<reference evidence="2 3" key="1">
    <citation type="journal article" date="2013" name="Genome Announc.">
        <title>Draft Genome Sequence of Rhizobium mesoamericanum STM3625, a Nitrogen-Fixing Symbiont of Mimosa pudica Isolated in French Guiana (South America).</title>
        <authorList>
            <person name="Moulin L."/>
            <person name="Mornico D."/>
            <person name="Melkonian R."/>
            <person name="Klonowska A."/>
        </authorList>
    </citation>
    <scope>NUCLEOTIDE SEQUENCE [LARGE SCALE GENOMIC DNA]</scope>
    <source>
        <strain evidence="2 3">STM3625</strain>
    </source>
</reference>
<protein>
    <submittedName>
        <fullName evidence="2">Uncharacterized protein</fullName>
    </submittedName>
</protein>
<evidence type="ECO:0000313" key="3">
    <source>
        <dbReference type="Proteomes" id="UP000009319"/>
    </source>
</evidence>
<keyword evidence="1" id="KW-1133">Transmembrane helix</keyword>
<gene>
    <name evidence="2" type="ORF">BN77_2289</name>
</gene>
<keyword evidence="3" id="KW-1185">Reference proteome</keyword>
<dbReference type="AlphaFoldDB" id="K0PF05"/>
<keyword evidence="1" id="KW-0472">Membrane</keyword>
<dbReference type="Proteomes" id="UP000009319">
    <property type="component" value="Unassembled WGS sequence"/>
</dbReference>